<reference evidence="8 9" key="1">
    <citation type="journal article" date="2016" name="Nat. Commun.">
        <title>Thousands of microbial genomes shed light on interconnected biogeochemical processes in an aquifer system.</title>
        <authorList>
            <person name="Anantharaman K."/>
            <person name="Brown C.T."/>
            <person name="Hug L.A."/>
            <person name="Sharon I."/>
            <person name="Castelle C.J."/>
            <person name="Probst A.J."/>
            <person name="Thomas B.C."/>
            <person name="Singh A."/>
            <person name="Wilkins M.J."/>
            <person name="Karaoz U."/>
            <person name="Brodie E.L."/>
            <person name="Williams K.H."/>
            <person name="Hubbard S.S."/>
            <person name="Banfield J.F."/>
        </authorList>
    </citation>
    <scope>NUCLEOTIDE SEQUENCE [LARGE SCALE GENOMIC DNA]</scope>
</reference>
<dbReference type="SUPFAM" id="SSF54736">
    <property type="entry name" value="ClpS-like"/>
    <property type="match status" value="1"/>
</dbReference>
<keyword evidence="3 4" id="KW-0687">Ribonucleoprotein</keyword>
<dbReference type="Proteomes" id="UP000176725">
    <property type="component" value="Unassembled WGS sequence"/>
</dbReference>
<proteinExistence type="inferred from homology"/>
<dbReference type="HAMAP" id="MF_00368">
    <property type="entry name" value="Ribosomal_bL12"/>
    <property type="match status" value="1"/>
</dbReference>
<comment type="function">
    <text evidence="4">Forms part of the ribosomal stalk which helps the ribosome interact with GTP-bound translation factors. Is thus essential for accurate translation.</text>
</comment>
<dbReference type="Pfam" id="PF16320">
    <property type="entry name" value="Ribosomal_L12_N"/>
    <property type="match status" value="1"/>
</dbReference>
<comment type="caution">
    <text evidence="8">The sequence shown here is derived from an EMBL/GenBank/DDBJ whole genome shotgun (WGS) entry which is preliminary data.</text>
</comment>
<keyword evidence="2 4" id="KW-0689">Ribosomal protein</keyword>
<dbReference type="GO" id="GO:0006412">
    <property type="term" value="P:translation"/>
    <property type="evidence" value="ECO:0007669"/>
    <property type="project" value="UniProtKB-UniRule"/>
</dbReference>
<feature type="compositionally biased region" description="Low complexity" evidence="5">
    <location>
        <begin position="58"/>
        <end position="73"/>
    </location>
</feature>
<sequence length="150" mass="15372">MTDKKEENKEEKAETKVSKSVEKLVDEIAKLSVMELSELVNTLQDKLGVTAAVPMATAPASAPAGESPAAGGEASAGGGAATQTVVLTNAGGNKIAVIKALREINQNLGLKEAKDATETVPFEVLKDAKAEDVKSAADKLKAAGATVELK</sequence>
<accession>A0A1F8BQE3</accession>
<comment type="similarity">
    <text evidence="1 4">Belongs to the bacterial ribosomal protein bL12 family.</text>
</comment>
<name>A0A1F8BQE3_9BACT</name>
<evidence type="ECO:0000259" key="6">
    <source>
        <dbReference type="Pfam" id="PF00542"/>
    </source>
</evidence>
<dbReference type="PANTHER" id="PTHR45987">
    <property type="entry name" value="39S RIBOSOMAL PROTEIN L12"/>
    <property type="match status" value="1"/>
</dbReference>
<dbReference type="GO" id="GO:0003735">
    <property type="term" value="F:structural constituent of ribosome"/>
    <property type="evidence" value="ECO:0007669"/>
    <property type="project" value="InterPro"/>
</dbReference>
<evidence type="ECO:0000256" key="5">
    <source>
        <dbReference type="SAM" id="MobiDB-lite"/>
    </source>
</evidence>
<evidence type="ECO:0000256" key="3">
    <source>
        <dbReference type="ARBA" id="ARBA00023274"/>
    </source>
</evidence>
<organism evidence="8 9">
    <name type="scientific">Candidatus Woesebacteria bacterium RIFCSPLOWO2_01_FULL_39_25</name>
    <dbReference type="NCBI Taxonomy" id="1802521"/>
    <lineage>
        <taxon>Bacteria</taxon>
        <taxon>Candidatus Woeseibacteriota</taxon>
    </lineage>
</organism>
<dbReference type="EMBL" id="MGHH01000001">
    <property type="protein sequence ID" value="OGM65585.1"/>
    <property type="molecule type" value="Genomic_DNA"/>
</dbReference>
<dbReference type="PANTHER" id="PTHR45987:SF4">
    <property type="entry name" value="LARGE RIBOSOMAL SUBUNIT PROTEIN BL12M"/>
    <property type="match status" value="1"/>
</dbReference>
<evidence type="ECO:0000256" key="4">
    <source>
        <dbReference type="HAMAP-Rule" id="MF_00368"/>
    </source>
</evidence>
<dbReference type="InterPro" id="IPR036235">
    <property type="entry name" value="Ribosomal_bL12_oligo_N_sf"/>
</dbReference>
<dbReference type="STRING" id="1802521.A2893_01510"/>
<comment type="subunit">
    <text evidence="4">Homodimer. Part of the ribosomal stalk of the 50S ribosomal subunit. Forms a multimeric L10(L12)X complex, where L10 forms an elongated spine to which 2 to 4 L12 dimers bind in a sequential fashion. Binds GTP-bound translation factors.</text>
</comment>
<dbReference type="GO" id="GO:0003729">
    <property type="term" value="F:mRNA binding"/>
    <property type="evidence" value="ECO:0007669"/>
    <property type="project" value="TreeGrafter"/>
</dbReference>
<dbReference type="SUPFAM" id="SSF48300">
    <property type="entry name" value="Ribosomal protein L7/12, oligomerisation (N-terminal) domain"/>
    <property type="match status" value="1"/>
</dbReference>
<protein>
    <recommendedName>
        <fullName evidence="4">Large ribosomal subunit protein bL12</fullName>
    </recommendedName>
</protein>
<evidence type="ECO:0000256" key="2">
    <source>
        <dbReference type="ARBA" id="ARBA00022980"/>
    </source>
</evidence>
<feature type="domain" description="Large ribosomal subunit protein bL12 oligomerization" evidence="7">
    <location>
        <begin position="21"/>
        <end position="65"/>
    </location>
</feature>
<evidence type="ECO:0000313" key="9">
    <source>
        <dbReference type="Proteomes" id="UP000176725"/>
    </source>
</evidence>
<feature type="domain" description="Large ribosomal subunit protein bL12 C-terminal" evidence="6">
    <location>
        <begin position="84"/>
        <end position="150"/>
    </location>
</feature>
<dbReference type="CDD" id="cd00387">
    <property type="entry name" value="Ribosomal_L7_L12"/>
    <property type="match status" value="1"/>
</dbReference>
<dbReference type="InterPro" id="IPR008932">
    <property type="entry name" value="Ribosomal_bL12_oligo"/>
</dbReference>
<dbReference type="AlphaFoldDB" id="A0A1F8BQE3"/>
<dbReference type="InterPro" id="IPR000206">
    <property type="entry name" value="Ribosomal_bL12"/>
</dbReference>
<dbReference type="GO" id="GO:0005737">
    <property type="term" value="C:cytoplasm"/>
    <property type="evidence" value="ECO:0007669"/>
    <property type="project" value="UniProtKB-ARBA"/>
</dbReference>
<dbReference type="InterPro" id="IPR014719">
    <property type="entry name" value="Ribosomal_bL12_C/ClpS-like"/>
</dbReference>
<gene>
    <name evidence="4" type="primary">rplL</name>
    <name evidence="8" type="ORF">A2893_01510</name>
</gene>
<dbReference type="GO" id="GO:0005840">
    <property type="term" value="C:ribosome"/>
    <property type="evidence" value="ECO:0007669"/>
    <property type="project" value="UniProtKB-KW"/>
</dbReference>
<evidence type="ECO:0000256" key="1">
    <source>
        <dbReference type="ARBA" id="ARBA00007197"/>
    </source>
</evidence>
<evidence type="ECO:0000259" key="7">
    <source>
        <dbReference type="Pfam" id="PF16320"/>
    </source>
</evidence>
<dbReference type="InterPro" id="IPR013823">
    <property type="entry name" value="Ribosomal_bL12_C"/>
</dbReference>
<dbReference type="Gene3D" id="3.30.1390.10">
    <property type="match status" value="1"/>
</dbReference>
<dbReference type="Gene3D" id="1.20.5.710">
    <property type="entry name" value="Single helix bin"/>
    <property type="match status" value="1"/>
</dbReference>
<dbReference type="GO" id="GO:1990904">
    <property type="term" value="C:ribonucleoprotein complex"/>
    <property type="evidence" value="ECO:0007669"/>
    <property type="project" value="UniProtKB-KW"/>
</dbReference>
<evidence type="ECO:0000313" key="8">
    <source>
        <dbReference type="EMBL" id="OGM65585.1"/>
    </source>
</evidence>
<dbReference type="Pfam" id="PF00542">
    <property type="entry name" value="Ribosomal_L12"/>
    <property type="match status" value="1"/>
</dbReference>
<feature type="region of interest" description="Disordered" evidence="5">
    <location>
        <begin position="58"/>
        <end position="78"/>
    </location>
</feature>